<evidence type="ECO:0000256" key="8">
    <source>
        <dbReference type="ARBA" id="ARBA00022679"/>
    </source>
</evidence>
<proteinExistence type="inferred from homology"/>
<evidence type="ECO:0000256" key="13">
    <source>
        <dbReference type="ARBA" id="ARBA00022993"/>
    </source>
</evidence>
<evidence type="ECO:0000256" key="3">
    <source>
        <dbReference type="ARBA" id="ARBA00004496"/>
    </source>
</evidence>
<comment type="catalytic activity">
    <reaction evidence="1 16">
        <text>(R)-pantothenate + ATP = (R)-4'-phosphopantothenate + ADP + H(+)</text>
        <dbReference type="Rhea" id="RHEA:16373"/>
        <dbReference type="ChEBI" id="CHEBI:10986"/>
        <dbReference type="ChEBI" id="CHEBI:15378"/>
        <dbReference type="ChEBI" id="CHEBI:29032"/>
        <dbReference type="ChEBI" id="CHEBI:30616"/>
        <dbReference type="ChEBI" id="CHEBI:456216"/>
        <dbReference type="EC" id="2.7.1.33"/>
    </reaction>
</comment>
<comment type="cofactor">
    <cofactor evidence="16">
        <name>NH4(+)</name>
        <dbReference type="ChEBI" id="CHEBI:28938"/>
    </cofactor>
    <cofactor evidence="16">
        <name>K(+)</name>
        <dbReference type="ChEBI" id="CHEBI:29103"/>
    </cofactor>
    <text evidence="16">A monovalent cation. Ammonium or potassium.</text>
</comment>
<evidence type="ECO:0000256" key="10">
    <source>
        <dbReference type="ARBA" id="ARBA00022777"/>
    </source>
</evidence>
<protein>
    <recommendedName>
        <fullName evidence="15 16">Type III pantothenate kinase</fullName>
        <ecNumber evidence="6 16">2.7.1.33</ecNumber>
    </recommendedName>
    <alternativeName>
        <fullName evidence="16">PanK-III</fullName>
    </alternativeName>
    <alternativeName>
        <fullName evidence="16">Pantothenic acid kinase</fullName>
    </alternativeName>
</protein>
<dbReference type="eggNOG" id="COG1521">
    <property type="taxonomic scope" value="Bacteria"/>
</dbReference>
<evidence type="ECO:0000256" key="16">
    <source>
        <dbReference type="HAMAP-Rule" id="MF_01274"/>
    </source>
</evidence>
<comment type="pathway">
    <text evidence="4 16">Cofactor biosynthesis; coenzyme A biosynthesis; CoA from (R)-pantothenate: step 1/5.</text>
</comment>
<dbReference type="SUPFAM" id="SSF53067">
    <property type="entry name" value="Actin-like ATPase domain"/>
    <property type="match status" value="2"/>
</dbReference>
<comment type="subunit">
    <text evidence="5 16">Homodimer.</text>
</comment>
<evidence type="ECO:0000256" key="6">
    <source>
        <dbReference type="ARBA" id="ARBA00012102"/>
    </source>
</evidence>
<dbReference type="GO" id="GO:0005737">
    <property type="term" value="C:cytoplasm"/>
    <property type="evidence" value="ECO:0007669"/>
    <property type="project" value="UniProtKB-SubCell"/>
</dbReference>
<keyword evidence="11 16" id="KW-0067">ATP-binding</keyword>
<dbReference type="HAMAP" id="MF_01274">
    <property type="entry name" value="Pantothen_kinase_3"/>
    <property type="match status" value="1"/>
</dbReference>
<evidence type="ECO:0000256" key="11">
    <source>
        <dbReference type="ARBA" id="ARBA00022840"/>
    </source>
</evidence>
<comment type="similarity">
    <text evidence="14 16">Belongs to the type III pantothenate kinase family.</text>
</comment>
<name>D2QZU1_PIRSD</name>
<feature type="binding site" evidence="16">
    <location>
        <begin position="6"/>
        <end position="13"/>
    </location>
    <ligand>
        <name>ATP</name>
        <dbReference type="ChEBI" id="CHEBI:30616"/>
    </ligand>
</feature>
<feature type="binding site" evidence="16">
    <location>
        <position position="189"/>
    </location>
    <ligand>
        <name>substrate</name>
    </ligand>
</feature>
<evidence type="ECO:0000256" key="2">
    <source>
        <dbReference type="ARBA" id="ARBA00001958"/>
    </source>
</evidence>
<evidence type="ECO:0000256" key="1">
    <source>
        <dbReference type="ARBA" id="ARBA00001206"/>
    </source>
</evidence>
<evidence type="ECO:0000256" key="5">
    <source>
        <dbReference type="ARBA" id="ARBA00011738"/>
    </source>
</evidence>
<dbReference type="UniPathway" id="UPA00241">
    <property type="reaction ID" value="UER00352"/>
</dbReference>
<dbReference type="CDD" id="cd24015">
    <property type="entry name" value="ASKHA_NBD_PanK-III"/>
    <property type="match status" value="1"/>
</dbReference>
<comment type="subcellular location">
    <subcellularLocation>
        <location evidence="3 16">Cytoplasm</location>
    </subcellularLocation>
</comment>
<gene>
    <name evidence="16" type="primary">coaX</name>
    <name evidence="17" type="ordered locus">Psta_1900</name>
</gene>
<keyword evidence="12 16" id="KW-0630">Potassium</keyword>
<evidence type="ECO:0000256" key="12">
    <source>
        <dbReference type="ARBA" id="ARBA00022958"/>
    </source>
</evidence>
<evidence type="ECO:0000256" key="7">
    <source>
        <dbReference type="ARBA" id="ARBA00022490"/>
    </source>
</evidence>
<keyword evidence="8 16" id="KW-0808">Transferase</keyword>
<evidence type="ECO:0000256" key="14">
    <source>
        <dbReference type="ARBA" id="ARBA00038036"/>
    </source>
</evidence>
<comment type="caution">
    <text evidence="16">Lacks conserved residue(s) required for the propagation of feature annotation.</text>
</comment>
<comment type="cofactor">
    <cofactor evidence="2">
        <name>K(+)</name>
        <dbReference type="ChEBI" id="CHEBI:29103"/>
    </cofactor>
</comment>
<dbReference type="PANTHER" id="PTHR34265">
    <property type="entry name" value="TYPE III PANTOTHENATE KINASE"/>
    <property type="match status" value="1"/>
</dbReference>
<dbReference type="InterPro" id="IPR004619">
    <property type="entry name" value="Type_III_PanK"/>
</dbReference>
<dbReference type="GO" id="GO:0015937">
    <property type="term" value="P:coenzyme A biosynthetic process"/>
    <property type="evidence" value="ECO:0007669"/>
    <property type="project" value="UniProtKB-UniRule"/>
</dbReference>
<dbReference type="NCBIfam" id="TIGR00671">
    <property type="entry name" value="baf"/>
    <property type="match status" value="1"/>
</dbReference>
<evidence type="ECO:0000256" key="4">
    <source>
        <dbReference type="ARBA" id="ARBA00005225"/>
    </source>
</evidence>
<accession>D2QZU1</accession>
<dbReference type="HOGENOM" id="CLU_066627_0_1_0"/>
<feature type="active site" description="Proton acceptor" evidence="16">
    <location>
        <position position="109"/>
    </location>
</feature>
<evidence type="ECO:0000256" key="9">
    <source>
        <dbReference type="ARBA" id="ARBA00022741"/>
    </source>
</evidence>
<feature type="binding site" evidence="16">
    <location>
        <position position="134"/>
    </location>
    <ligand>
        <name>ATP</name>
        <dbReference type="ChEBI" id="CHEBI:30616"/>
    </ligand>
</feature>
<dbReference type="EC" id="2.7.1.33" evidence="6 16"/>
<dbReference type="EMBL" id="CP001848">
    <property type="protein sequence ID" value="ADB16574.1"/>
    <property type="molecule type" value="Genomic_DNA"/>
</dbReference>
<dbReference type="PANTHER" id="PTHR34265:SF1">
    <property type="entry name" value="TYPE III PANTOTHENATE KINASE"/>
    <property type="match status" value="1"/>
</dbReference>
<dbReference type="GO" id="GO:0005524">
    <property type="term" value="F:ATP binding"/>
    <property type="evidence" value="ECO:0007669"/>
    <property type="project" value="UniProtKB-UniRule"/>
</dbReference>
<dbReference type="AlphaFoldDB" id="D2QZU1"/>
<sequence>MLAAVDIGNSSTKIGLLELPVAAGVDGSMLPRQLLDFPTGQPLPAAVAERLLSISAPLRWEIASVNRGGTATVEAWVHEHRPQDTLRVLTRHDLPIALLVDQPERVGLDRMLVAVVANRLRSPSRPAVVICAGTAVTMNVVNRQGEFLGGAILPGFQMQSRSLRGGTDQLPLTEVIHEQLPPPAIGRNTEEAIRSGLYWGMVGAVQQLVAETERTLGEAPELFVTGGDLDRLAALSLEQARFLPSMVLQGIASLHLPAGH</sequence>
<keyword evidence="9 16" id="KW-0547">Nucleotide-binding</keyword>
<organism evidence="17 18">
    <name type="scientific">Pirellula staleyi (strain ATCC 27377 / DSM 6068 / ICPB 4128)</name>
    <name type="common">Pirella staleyi</name>
    <dbReference type="NCBI Taxonomy" id="530564"/>
    <lineage>
        <taxon>Bacteria</taxon>
        <taxon>Pseudomonadati</taxon>
        <taxon>Planctomycetota</taxon>
        <taxon>Planctomycetia</taxon>
        <taxon>Pirellulales</taxon>
        <taxon>Pirellulaceae</taxon>
        <taxon>Pirellula</taxon>
    </lineage>
</organism>
<reference evidence="17 18" key="1">
    <citation type="journal article" date="2009" name="Stand. Genomic Sci.">
        <title>Complete genome sequence of Pirellula staleyi type strain (ATCC 27377).</title>
        <authorList>
            <person name="Clum A."/>
            <person name="Tindall B.J."/>
            <person name="Sikorski J."/>
            <person name="Ivanova N."/>
            <person name="Mavrommatis K."/>
            <person name="Lucas S."/>
            <person name="Glavina del Rio T."/>
            <person name="Nolan M."/>
            <person name="Chen F."/>
            <person name="Tice H."/>
            <person name="Pitluck S."/>
            <person name="Cheng J.F."/>
            <person name="Chertkov O."/>
            <person name="Brettin T."/>
            <person name="Han C."/>
            <person name="Detter J.C."/>
            <person name="Kuske C."/>
            <person name="Bruce D."/>
            <person name="Goodwin L."/>
            <person name="Ovchinikova G."/>
            <person name="Pati A."/>
            <person name="Mikhailova N."/>
            <person name="Chen A."/>
            <person name="Palaniappan K."/>
            <person name="Land M."/>
            <person name="Hauser L."/>
            <person name="Chang Y.J."/>
            <person name="Jeffries C.D."/>
            <person name="Chain P."/>
            <person name="Rohde M."/>
            <person name="Goker M."/>
            <person name="Bristow J."/>
            <person name="Eisen J.A."/>
            <person name="Markowitz V."/>
            <person name="Hugenholtz P."/>
            <person name="Kyrpides N.C."/>
            <person name="Klenk H.P."/>
            <person name="Lapidus A."/>
        </authorList>
    </citation>
    <scope>NUCLEOTIDE SEQUENCE [LARGE SCALE GENOMIC DNA]</scope>
    <source>
        <strain evidence="18">ATCC 27377 / DSM 6068 / ICPB 4128</strain>
    </source>
</reference>
<comment type="function">
    <text evidence="16">Catalyzes the phosphorylation of pantothenate (Pan), the first step in CoA biosynthesis.</text>
</comment>
<evidence type="ECO:0000313" key="17">
    <source>
        <dbReference type="EMBL" id="ADB16574.1"/>
    </source>
</evidence>
<dbReference type="Gene3D" id="3.30.420.40">
    <property type="match status" value="2"/>
</dbReference>
<dbReference type="Proteomes" id="UP000001887">
    <property type="component" value="Chromosome"/>
</dbReference>
<dbReference type="GO" id="GO:0004594">
    <property type="term" value="F:pantothenate kinase activity"/>
    <property type="evidence" value="ECO:0007669"/>
    <property type="project" value="UniProtKB-UniRule"/>
</dbReference>
<dbReference type="STRING" id="530564.Psta_1900"/>
<dbReference type="KEGG" id="psl:Psta_1900"/>
<evidence type="ECO:0000313" key="18">
    <source>
        <dbReference type="Proteomes" id="UP000001887"/>
    </source>
</evidence>
<dbReference type="Pfam" id="PF03309">
    <property type="entry name" value="Pan_kinase"/>
    <property type="match status" value="1"/>
</dbReference>
<evidence type="ECO:0000256" key="15">
    <source>
        <dbReference type="ARBA" id="ARBA00040883"/>
    </source>
</evidence>
<keyword evidence="18" id="KW-1185">Reference proteome</keyword>
<feature type="binding site" evidence="16">
    <location>
        <begin position="107"/>
        <end position="110"/>
    </location>
    <ligand>
        <name>substrate</name>
    </ligand>
</feature>
<keyword evidence="10 16" id="KW-0418">Kinase</keyword>
<keyword evidence="13 16" id="KW-0173">Coenzyme A biosynthesis</keyword>
<keyword evidence="7 16" id="KW-0963">Cytoplasm</keyword>
<dbReference type="InterPro" id="IPR043129">
    <property type="entry name" value="ATPase_NBD"/>
</dbReference>